<protein>
    <submittedName>
        <fullName evidence="3">Uncharacterized protein</fullName>
    </submittedName>
</protein>
<feature type="transmembrane region" description="Helical" evidence="2">
    <location>
        <begin position="6"/>
        <end position="23"/>
    </location>
</feature>
<feature type="coiled-coil region" evidence="1">
    <location>
        <begin position="29"/>
        <end position="56"/>
    </location>
</feature>
<name>A0A7W8MVI8_9BACL</name>
<dbReference type="EMBL" id="JACHEP010000019">
    <property type="protein sequence ID" value="MBB5325647.1"/>
    <property type="molecule type" value="Genomic_DNA"/>
</dbReference>
<reference evidence="3 4" key="1">
    <citation type="submission" date="2020-08" db="EMBL/GenBank/DDBJ databases">
        <title>Genomic Encyclopedia of Type Strains, Phase IV (KMG-IV): sequencing the most valuable type-strain genomes for metagenomic binning, comparative biology and taxonomic classification.</title>
        <authorList>
            <person name="Goeker M."/>
        </authorList>
    </citation>
    <scope>NUCLEOTIDE SEQUENCE [LARGE SCALE GENOMIC DNA]</scope>
    <source>
        <strain evidence="3 4">DSM 16325</strain>
    </source>
</reference>
<evidence type="ECO:0000256" key="1">
    <source>
        <dbReference type="SAM" id="Coils"/>
    </source>
</evidence>
<accession>A0A7W8MVI8</accession>
<evidence type="ECO:0000313" key="3">
    <source>
        <dbReference type="EMBL" id="MBB5325647.1"/>
    </source>
</evidence>
<evidence type="ECO:0000256" key="2">
    <source>
        <dbReference type="SAM" id="Phobius"/>
    </source>
</evidence>
<keyword evidence="4" id="KW-1185">Reference proteome</keyword>
<comment type="caution">
    <text evidence="3">The sequence shown here is derived from an EMBL/GenBank/DDBJ whole genome shotgun (WGS) entry which is preliminary data.</text>
</comment>
<gene>
    <name evidence="3" type="ORF">HNQ34_002748</name>
</gene>
<keyword evidence="2" id="KW-0812">Transmembrane</keyword>
<keyword evidence="2" id="KW-1133">Transmembrane helix</keyword>
<keyword evidence="2" id="KW-0472">Membrane</keyword>
<dbReference type="AlphaFoldDB" id="A0A7W8MVI8"/>
<keyword evidence="1" id="KW-0175">Coiled coil</keyword>
<proteinExistence type="predicted"/>
<organism evidence="3 4">
    <name type="scientific">Anoxybacteroides tepidamans</name>
    <dbReference type="NCBI Taxonomy" id="265948"/>
    <lineage>
        <taxon>Bacteria</taxon>
        <taxon>Bacillati</taxon>
        <taxon>Bacillota</taxon>
        <taxon>Bacilli</taxon>
        <taxon>Bacillales</taxon>
        <taxon>Anoxybacillaceae</taxon>
        <taxon>Anoxybacteroides</taxon>
    </lineage>
</organism>
<dbReference type="Proteomes" id="UP000520011">
    <property type="component" value="Unassembled WGS sequence"/>
</dbReference>
<sequence>MSIMVWGSILAILLVLILLLIYISKQKQLREKDEYIDSLQQKLTELHDKLKKMEKRRAFRINLLEPECIFELIACGDQLLKRLKHKKGKGKIKDISLTGVKLECDYDLPVRNSRFNNCCIDCGIHFFLW</sequence>
<evidence type="ECO:0000313" key="4">
    <source>
        <dbReference type="Proteomes" id="UP000520011"/>
    </source>
</evidence>